<dbReference type="EC" id="4.2.2.29" evidence="7"/>
<comment type="catalytic activity">
    <reaction evidence="7">
        <text>a peptidoglycan chain = a peptidoglycan chain with N-acetyl-1,6-anhydromuramyl-[peptide] at the reducing end + a peptidoglycan chain with N-acetylglucosamine at the non-reducing end.</text>
        <dbReference type="EC" id="4.2.2.29"/>
    </reaction>
</comment>
<proteinExistence type="inferred from homology"/>
<dbReference type="PANTHER" id="PTHR30518">
    <property type="entry name" value="ENDOLYTIC MUREIN TRANSGLYCOSYLASE"/>
    <property type="match status" value="1"/>
</dbReference>
<keyword evidence="3 7" id="KW-1133">Transmembrane helix</keyword>
<organism evidence="8 9">
    <name type="scientific">Halalkalibacter kiskunsagensis</name>
    <dbReference type="NCBI Taxonomy" id="1548599"/>
    <lineage>
        <taxon>Bacteria</taxon>
        <taxon>Bacillati</taxon>
        <taxon>Bacillota</taxon>
        <taxon>Bacilli</taxon>
        <taxon>Bacillales</taxon>
        <taxon>Bacillaceae</taxon>
        <taxon>Halalkalibacter</taxon>
    </lineage>
</organism>
<keyword evidence="5 7" id="KW-0456">Lyase</keyword>
<keyword evidence="4 7" id="KW-0472">Membrane</keyword>
<reference evidence="8 9" key="1">
    <citation type="submission" date="2024-09" db="EMBL/GenBank/DDBJ databases">
        <authorList>
            <person name="Sun Q."/>
            <person name="Mori K."/>
        </authorList>
    </citation>
    <scope>NUCLEOTIDE SEQUENCE [LARGE SCALE GENOMIC DNA]</scope>
    <source>
        <strain evidence="8 9">NCAIM B.02610</strain>
    </source>
</reference>
<feature type="site" description="Important for catalytic activity" evidence="7">
    <location>
        <position position="258"/>
    </location>
</feature>
<dbReference type="PANTHER" id="PTHR30518:SF2">
    <property type="entry name" value="ENDOLYTIC MUREIN TRANSGLYCOSYLASE"/>
    <property type="match status" value="1"/>
</dbReference>
<evidence type="ECO:0000256" key="2">
    <source>
        <dbReference type="ARBA" id="ARBA00022692"/>
    </source>
</evidence>
<evidence type="ECO:0000256" key="6">
    <source>
        <dbReference type="ARBA" id="ARBA00023316"/>
    </source>
</evidence>
<dbReference type="HAMAP" id="MF_02065">
    <property type="entry name" value="MltG"/>
    <property type="match status" value="1"/>
</dbReference>
<dbReference type="InterPro" id="IPR003770">
    <property type="entry name" value="MLTG-like"/>
</dbReference>
<evidence type="ECO:0000313" key="8">
    <source>
        <dbReference type="EMBL" id="MFC0473605.1"/>
    </source>
</evidence>
<keyword evidence="6 7" id="KW-0961">Cell wall biogenesis/degradation</keyword>
<keyword evidence="9" id="KW-1185">Reference proteome</keyword>
<dbReference type="Gene3D" id="3.30.1490.480">
    <property type="entry name" value="Endolytic murein transglycosylase"/>
    <property type="match status" value="1"/>
</dbReference>
<accession>A0ABV6KL15</accession>
<dbReference type="NCBIfam" id="TIGR00247">
    <property type="entry name" value="endolytic transglycosylase MltG"/>
    <property type="match status" value="1"/>
</dbReference>
<keyword evidence="2 7" id="KW-0812">Transmembrane</keyword>
<comment type="function">
    <text evidence="7">Functions as a peptidoglycan terminase that cleaves nascent peptidoglycan strands endolytically to terminate their elongation.</text>
</comment>
<dbReference type="RefSeq" id="WP_335962902.1">
    <property type="nucleotide sequence ID" value="NZ_JAXBLX010000037.1"/>
</dbReference>
<evidence type="ECO:0000256" key="1">
    <source>
        <dbReference type="ARBA" id="ARBA00022475"/>
    </source>
</evidence>
<sequence length="384" mass="44052">MMSNSSEKPRNALYEERVSQARVVRKIVFFSVIGLFVIGIIFSISAYFYVKNTLGPVDVDNPEEVEVTIPIGSTANHIGTILEDEGLVRNGTMFRYYVRYKNESGFQAGDYALSTSMTMDEIIQELKEGKVLQEPELVFTVPEGRWLEDIAGIIATETDHSEEEVMDMLTNEEYIESLIDQYSMLTDDILDNDIRYALEGYLFPARYDFMEEQPSIETIVEAMLNGTQAVLNEFTSEIDESEYTIHELLTLASIIEREAQKTEDRYLISGVLYNRLERGMRLQVDPTVSYAIGEHRYMTTYADTEVDSPYNTYRYAGIPIGPIASPGKDSIKAALQPEATDALYFYARYNGEVIYNETYEEHNRTHQEYRNEWVEAQSQEVEDD</sequence>
<evidence type="ECO:0000256" key="4">
    <source>
        <dbReference type="ARBA" id="ARBA00023136"/>
    </source>
</evidence>
<evidence type="ECO:0000256" key="7">
    <source>
        <dbReference type="HAMAP-Rule" id="MF_02065"/>
    </source>
</evidence>
<dbReference type="CDD" id="cd08010">
    <property type="entry name" value="MltG_like"/>
    <property type="match status" value="1"/>
</dbReference>
<protein>
    <recommendedName>
        <fullName evidence="7">Endolytic murein transglycosylase</fullName>
        <ecNumber evidence="7">4.2.2.29</ecNumber>
    </recommendedName>
    <alternativeName>
        <fullName evidence="7">Peptidoglycan lytic transglycosylase</fullName>
    </alternativeName>
    <alternativeName>
        <fullName evidence="7">Peptidoglycan polymerization terminase</fullName>
    </alternativeName>
</protein>
<evidence type="ECO:0000256" key="3">
    <source>
        <dbReference type="ARBA" id="ARBA00022989"/>
    </source>
</evidence>
<comment type="subcellular location">
    <subcellularLocation>
        <location evidence="7">Cell membrane</location>
        <topology evidence="7">Single-pass membrane protein</topology>
    </subcellularLocation>
</comment>
<dbReference type="Proteomes" id="UP001589838">
    <property type="component" value="Unassembled WGS sequence"/>
</dbReference>
<dbReference type="Pfam" id="PF02618">
    <property type="entry name" value="YceG"/>
    <property type="match status" value="1"/>
</dbReference>
<evidence type="ECO:0000256" key="5">
    <source>
        <dbReference type="ARBA" id="ARBA00023239"/>
    </source>
</evidence>
<evidence type="ECO:0000313" key="9">
    <source>
        <dbReference type="Proteomes" id="UP001589838"/>
    </source>
</evidence>
<keyword evidence="1 7" id="KW-1003">Cell membrane</keyword>
<feature type="transmembrane region" description="Helical" evidence="7">
    <location>
        <begin position="27"/>
        <end position="50"/>
    </location>
</feature>
<comment type="caution">
    <text evidence="8">The sequence shown here is derived from an EMBL/GenBank/DDBJ whole genome shotgun (WGS) entry which is preliminary data.</text>
</comment>
<comment type="similarity">
    <text evidence="7">Belongs to the transglycosylase MltG family.</text>
</comment>
<name>A0ABV6KL15_9BACI</name>
<gene>
    <name evidence="7 8" type="primary">mltG</name>
    <name evidence="8" type="ORF">ACFFHM_24630</name>
</gene>
<dbReference type="EMBL" id="JBHLUX010000095">
    <property type="protein sequence ID" value="MFC0473605.1"/>
    <property type="molecule type" value="Genomic_DNA"/>
</dbReference>